<dbReference type="Proteomes" id="UP000265663">
    <property type="component" value="Unassembled WGS sequence"/>
</dbReference>
<organism evidence="1 2">
    <name type="scientific">Pyrenophora seminiperda CCB06</name>
    <dbReference type="NCBI Taxonomy" id="1302712"/>
    <lineage>
        <taxon>Eukaryota</taxon>
        <taxon>Fungi</taxon>
        <taxon>Dikarya</taxon>
        <taxon>Ascomycota</taxon>
        <taxon>Pezizomycotina</taxon>
        <taxon>Dothideomycetes</taxon>
        <taxon>Pleosporomycetidae</taxon>
        <taxon>Pleosporales</taxon>
        <taxon>Pleosporineae</taxon>
        <taxon>Pleosporaceae</taxon>
        <taxon>Pyrenophora</taxon>
    </lineage>
</organism>
<proteinExistence type="predicted"/>
<reference evidence="1 2" key="1">
    <citation type="journal article" date="2014" name="PLoS ONE">
        <title>De novo Genome Assembly of the Fungal Plant Pathogen Pyrenophora semeniperda.</title>
        <authorList>
            <person name="Soliai M.M."/>
            <person name="Meyer S.E."/>
            <person name="Udall J.A."/>
            <person name="Elzinga D.E."/>
            <person name="Hermansen R.A."/>
            <person name="Bodily P.M."/>
            <person name="Hart A.A."/>
            <person name="Coleman C.E."/>
        </authorList>
    </citation>
    <scope>NUCLEOTIDE SEQUENCE [LARGE SCALE GENOMIC DNA]</scope>
    <source>
        <strain evidence="1 2">CCB06</strain>
        <tissue evidence="1">Mycelium</tissue>
    </source>
</reference>
<name>A0A3M7M2M6_9PLEO</name>
<keyword evidence="2" id="KW-1185">Reference proteome</keyword>
<evidence type="ECO:0000313" key="2">
    <source>
        <dbReference type="Proteomes" id="UP000265663"/>
    </source>
</evidence>
<sequence length="43" mass="5006">MMLLSYNSIMYDQIMVYTIHGVVLMCSRLHFEFSVVVSTFISV</sequence>
<dbReference type="AlphaFoldDB" id="A0A3M7M2M6"/>
<protein>
    <submittedName>
        <fullName evidence="1">Uncharacterized protein</fullName>
    </submittedName>
</protein>
<dbReference type="EMBL" id="KE747817">
    <property type="protein sequence ID" value="RMZ68775.1"/>
    <property type="molecule type" value="Genomic_DNA"/>
</dbReference>
<evidence type="ECO:0000313" key="1">
    <source>
        <dbReference type="EMBL" id="RMZ68775.1"/>
    </source>
</evidence>
<gene>
    <name evidence="1" type="ORF">GMOD_00002621</name>
</gene>
<accession>A0A3M7M2M6</accession>